<proteinExistence type="predicted"/>
<dbReference type="Proteomes" id="UP000061457">
    <property type="component" value="Chromosome II"/>
</dbReference>
<sequence>MRKSLIFLSVCLLAACSKESKLEESYYQAEVQRDHQSQYQFAQQLVELGETSWQQRAQQHKAAIKKVSQSQAHLTQKELITAFNLAAEAKQLDNSMAADTILKQILSDDVLQKLVKSTHTLLNKHSALISQGQRLLNEAPIEWNIIELNEFLFQLNSLIQNSEKAIALTPWQHKDQAYHLITLNTQYIEQLKLLQQQLLNRVKTATCDALCAGLKANLKDAQKNIKLFDEVAVESMMAFPFEQQLKKSKEWLELNNNIRITLEEVDEVLGEHYRAYYKSLLRAVRGPKYDQQYWQFAEEDVVRVSKTEQVEDVKFTPIALSPNLEIFLEHYEQLAFLR</sequence>
<dbReference type="RefSeq" id="WP_157599112.1">
    <property type="nucleotide sequence ID" value="NZ_CP013188.1"/>
</dbReference>
<evidence type="ECO:0008006" key="3">
    <source>
        <dbReference type="Google" id="ProtNLM"/>
    </source>
</evidence>
<dbReference type="STRING" id="161398.PP2015_3543"/>
<dbReference type="OrthoDB" id="9804086at2"/>
<organism evidence="1 2">
    <name type="scientific">Pseudoalteromonas phenolica</name>
    <dbReference type="NCBI Taxonomy" id="161398"/>
    <lineage>
        <taxon>Bacteria</taxon>
        <taxon>Pseudomonadati</taxon>
        <taxon>Pseudomonadota</taxon>
        <taxon>Gammaproteobacteria</taxon>
        <taxon>Alteromonadales</taxon>
        <taxon>Pseudoalteromonadaceae</taxon>
        <taxon>Pseudoalteromonas</taxon>
    </lineage>
</organism>
<reference evidence="1 2" key="1">
    <citation type="submission" date="2015-11" db="EMBL/GenBank/DDBJ databases">
        <authorList>
            <person name="Zhang Y."/>
            <person name="Guo Z."/>
        </authorList>
    </citation>
    <scope>NUCLEOTIDE SEQUENCE [LARGE SCALE GENOMIC DNA]</scope>
    <source>
        <strain evidence="1 2">KCTC 12086</strain>
    </source>
</reference>
<dbReference type="KEGG" id="pphe:PP2015_3543"/>
<dbReference type="AlphaFoldDB" id="A0A0S2K6X2"/>
<evidence type="ECO:0000313" key="2">
    <source>
        <dbReference type="Proteomes" id="UP000061457"/>
    </source>
</evidence>
<dbReference type="EMBL" id="CP013188">
    <property type="protein sequence ID" value="ALO44017.1"/>
    <property type="molecule type" value="Genomic_DNA"/>
</dbReference>
<accession>A0A0S2K6X2</accession>
<dbReference type="PROSITE" id="PS51257">
    <property type="entry name" value="PROKAR_LIPOPROTEIN"/>
    <property type="match status" value="1"/>
</dbReference>
<keyword evidence="2" id="KW-1185">Reference proteome</keyword>
<protein>
    <recommendedName>
        <fullName evidence="3">Lipoprotein</fullName>
    </recommendedName>
</protein>
<name>A0A0S2K6X2_9GAMM</name>
<dbReference type="PATRIC" id="fig|161398.10.peg.3612"/>
<evidence type="ECO:0000313" key="1">
    <source>
        <dbReference type="EMBL" id="ALO44017.1"/>
    </source>
</evidence>
<gene>
    <name evidence="1" type="ORF">PP2015_3543</name>
</gene>